<dbReference type="Pfam" id="PF09361">
    <property type="entry name" value="Phasin_2"/>
    <property type="match status" value="1"/>
</dbReference>
<name>A0A2R4WTR5_9HYPH</name>
<gene>
    <name evidence="2" type="ORF">DA075_17160</name>
</gene>
<dbReference type="Proteomes" id="UP000244755">
    <property type="component" value="Chromosome 1"/>
</dbReference>
<proteinExistence type="predicted"/>
<organism evidence="2 3">
    <name type="scientific">Methylobacterium currus</name>
    <dbReference type="NCBI Taxonomy" id="2051553"/>
    <lineage>
        <taxon>Bacteria</taxon>
        <taxon>Pseudomonadati</taxon>
        <taxon>Pseudomonadota</taxon>
        <taxon>Alphaproteobacteria</taxon>
        <taxon>Hyphomicrobiales</taxon>
        <taxon>Methylobacteriaceae</taxon>
        <taxon>Methylobacterium</taxon>
    </lineage>
</organism>
<dbReference type="OrthoDB" id="8019734at2"/>
<reference evidence="2 3" key="1">
    <citation type="submission" date="2018-04" db="EMBL/GenBank/DDBJ databases">
        <title>Methylobacterium sp. PR1016A genome.</title>
        <authorList>
            <person name="Park W."/>
        </authorList>
    </citation>
    <scope>NUCLEOTIDE SEQUENCE [LARGE SCALE GENOMIC DNA]</scope>
    <source>
        <strain evidence="2 3">PR1016A</strain>
    </source>
</reference>
<dbReference type="KEGG" id="mee:DA075_17160"/>
<dbReference type="EMBL" id="CP028843">
    <property type="protein sequence ID" value="AWB24934.1"/>
    <property type="molecule type" value="Genomic_DNA"/>
</dbReference>
<protein>
    <submittedName>
        <fullName evidence="2">Phasin</fullName>
    </submittedName>
</protein>
<sequence>MSQMADLNEKAAENAKHIMQKNVDTASQQAREAADRFTRSLGFTGKDSERLARQSKQNIEAITRCGTVLTQAYQDASRNWFDLGQKQWQRNLNGLNKLMRATSVQEFTAIQSELIREGLQHMVQDSKVIAEGSVRAVEEASKAFSNTTQSPTLVR</sequence>
<accession>A0A2R4WTR5</accession>
<dbReference type="AlphaFoldDB" id="A0A2R4WTR5"/>
<evidence type="ECO:0000313" key="3">
    <source>
        <dbReference type="Proteomes" id="UP000244755"/>
    </source>
</evidence>
<feature type="domain" description="Phasin" evidence="1">
    <location>
        <begin position="50"/>
        <end position="146"/>
    </location>
</feature>
<keyword evidence="3" id="KW-1185">Reference proteome</keyword>
<dbReference type="InterPro" id="IPR018968">
    <property type="entry name" value="Phasin"/>
</dbReference>
<evidence type="ECO:0000313" key="2">
    <source>
        <dbReference type="EMBL" id="AWB24934.1"/>
    </source>
</evidence>
<evidence type="ECO:0000259" key="1">
    <source>
        <dbReference type="Pfam" id="PF09361"/>
    </source>
</evidence>